<dbReference type="HOGENOM" id="CLU_3264855_0_0_5"/>
<keyword evidence="2" id="KW-1185">Reference proteome</keyword>
<dbReference type="PaxDb" id="212042-APH_0146"/>
<dbReference type="AlphaFoldDB" id="Q2GLI1"/>
<organism evidence="1 2">
    <name type="scientific">Anaplasma phagocytophilum (strain HZ)</name>
    <dbReference type="NCBI Taxonomy" id="212042"/>
    <lineage>
        <taxon>Bacteria</taxon>
        <taxon>Pseudomonadati</taxon>
        <taxon>Pseudomonadota</taxon>
        <taxon>Alphaproteobacteria</taxon>
        <taxon>Rickettsiales</taxon>
        <taxon>Anaplasmataceae</taxon>
        <taxon>Anaplasma</taxon>
        <taxon>phagocytophilum group</taxon>
    </lineage>
</organism>
<evidence type="ECO:0000313" key="2">
    <source>
        <dbReference type="Proteomes" id="UP000001943"/>
    </source>
</evidence>
<dbReference type="Proteomes" id="UP000001943">
    <property type="component" value="Chromosome"/>
</dbReference>
<dbReference type="EnsemblBacteria" id="ABD44011">
    <property type="protein sequence ID" value="ABD44011"/>
    <property type="gene ID" value="APH_0146"/>
</dbReference>
<dbReference type="KEGG" id="aph:APH_0146"/>
<feature type="non-terminal residue" evidence="1">
    <location>
        <position position="1"/>
    </location>
</feature>
<accession>Q2GLI1</accession>
<evidence type="ECO:0000313" key="1">
    <source>
        <dbReference type="EMBL" id="ABD44011.2"/>
    </source>
</evidence>
<name>Q2GLI1_ANAPZ</name>
<dbReference type="STRING" id="212042.APH_0146"/>
<protein>
    <submittedName>
        <fullName evidence="1">p44 outer membrane protein, N-terminal</fullName>
    </submittedName>
</protein>
<gene>
    <name evidence="1" type="primary">p44-N</name>
    <name evidence="1" type="ordered locus">APH_0146</name>
</gene>
<dbReference type="GO" id="GO:0009279">
    <property type="term" value="C:cell outer membrane"/>
    <property type="evidence" value="ECO:0000304"/>
    <property type="project" value="TIGR"/>
</dbReference>
<proteinExistence type="predicted"/>
<reference evidence="1 2" key="1">
    <citation type="journal article" date="2006" name="PLoS Genet.">
        <title>Comparative genomics of emerging human ehrlichiosis agents.</title>
        <authorList>
            <person name="Dunning Hotopp J.C."/>
            <person name="Lin M."/>
            <person name="Madupu R."/>
            <person name="Crabtree J."/>
            <person name="Angiuoli S.V."/>
            <person name="Eisen J.A."/>
            <person name="Seshadri R."/>
            <person name="Ren Q."/>
            <person name="Wu M."/>
            <person name="Utterback T.R."/>
            <person name="Smith S."/>
            <person name="Lewis M."/>
            <person name="Khouri H."/>
            <person name="Zhang C."/>
            <person name="Niu H."/>
            <person name="Lin Q."/>
            <person name="Ohashi N."/>
            <person name="Zhi N."/>
            <person name="Nelson W."/>
            <person name="Brinkac L.M."/>
            <person name="Dodson R.J."/>
            <person name="Rosovitz M.J."/>
            <person name="Sundaram J."/>
            <person name="Daugherty S.C."/>
            <person name="Davidsen T."/>
            <person name="Durkin A.S."/>
            <person name="Gwinn M."/>
            <person name="Haft D.H."/>
            <person name="Selengut J.D."/>
            <person name="Sullivan S.A."/>
            <person name="Zafar N."/>
            <person name="Zhou L."/>
            <person name="Benahmed F."/>
            <person name="Forberger H."/>
            <person name="Halpin R."/>
            <person name="Mulligan S."/>
            <person name="Robinson J."/>
            <person name="White O."/>
            <person name="Rikihisa Y."/>
            <person name="Tettelin H."/>
        </authorList>
    </citation>
    <scope>NUCLEOTIDE SEQUENCE [LARGE SCALE GENOMIC DNA]</scope>
    <source>
        <strain evidence="1 2">HZ</strain>
    </source>
</reference>
<sequence>VVSWYRRSGSKLFLGSVMSLAIVMAGQDAKAHGDGSASGVW</sequence>
<dbReference type="EMBL" id="CP000235">
    <property type="protein sequence ID" value="ABD44011.2"/>
    <property type="molecule type" value="Genomic_DNA"/>
</dbReference>